<keyword evidence="2" id="KW-0238">DNA-binding</keyword>
<dbReference type="PRINTS" id="PR00032">
    <property type="entry name" value="HTHARAC"/>
</dbReference>
<dbReference type="GO" id="GO:0043565">
    <property type="term" value="F:sequence-specific DNA binding"/>
    <property type="evidence" value="ECO:0007669"/>
    <property type="project" value="InterPro"/>
</dbReference>
<evidence type="ECO:0000256" key="1">
    <source>
        <dbReference type="ARBA" id="ARBA00023015"/>
    </source>
</evidence>
<gene>
    <name evidence="6" type="ORF">PFLmoz3_02690</name>
</gene>
<comment type="caution">
    <text evidence="6">The sequence shown here is derived from an EMBL/GenBank/DDBJ whole genome shotgun (WGS) entry which is preliminary data.</text>
</comment>
<feature type="compositionally biased region" description="Polar residues" evidence="4">
    <location>
        <begin position="56"/>
        <end position="66"/>
    </location>
</feature>
<feature type="domain" description="HTH araC/xylS-type" evidence="5">
    <location>
        <begin position="1"/>
        <end position="40"/>
    </location>
</feature>
<dbReference type="AlphaFoldDB" id="A0A109LH65"/>
<dbReference type="Gene3D" id="1.10.10.60">
    <property type="entry name" value="Homeodomain-like"/>
    <property type="match status" value="1"/>
</dbReference>
<evidence type="ECO:0000313" key="7">
    <source>
        <dbReference type="Proteomes" id="UP000061348"/>
    </source>
</evidence>
<dbReference type="SUPFAM" id="SSF46689">
    <property type="entry name" value="Homeodomain-like"/>
    <property type="match status" value="1"/>
</dbReference>
<feature type="region of interest" description="Disordered" evidence="4">
    <location>
        <begin position="36"/>
        <end position="82"/>
    </location>
</feature>
<dbReference type="InterPro" id="IPR020449">
    <property type="entry name" value="Tscrpt_reg_AraC-type_HTH"/>
</dbReference>
<evidence type="ECO:0000259" key="5">
    <source>
        <dbReference type="PROSITE" id="PS01124"/>
    </source>
</evidence>
<keyword evidence="3" id="KW-0804">Transcription</keyword>
<dbReference type="EMBL" id="LCYA01000068">
    <property type="protein sequence ID" value="KWV87650.1"/>
    <property type="molecule type" value="Genomic_DNA"/>
</dbReference>
<dbReference type="PROSITE" id="PS01124">
    <property type="entry name" value="HTH_ARAC_FAMILY_2"/>
    <property type="match status" value="1"/>
</dbReference>
<evidence type="ECO:0000256" key="4">
    <source>
        <dbReference type="SAM" id="MobiDB-lite"/>
    </source>
</evidence>
<sequence length="82" mass="9309">MQTPISIVELAVICGFVSTPHFSKCYRDFFGVAPSDERSDMRLHPPPALRPEGQSRAPQQPRNTLEQARDEPTFATVQIQRR</sequence>
<dbReference type="GO" id="GO:0003700">
    <property type="term" value="F:DNA-binding transcription factor activity"/>
    <property type="evidence" value="ECO:0007669"/>
    <property type="project" value="InterPro"/>
</dbReference>
<evidence type="ECO:0000313" key="6">
    <source>
        <dbReference type="EMBL" id="KWV87650.1"/>
    </source>
</evidence>
<organism evidence="6 7">
    <name type="scientific">Pseudomonas fluorescens</name>
    <dbReference type="NCBI Taxonomy" id="294"/>
    <lineage>
        <taxon>Bacteria</taxon>
        <taxon>Pseudomonadati</taxon>
        <taxon>Pseudomonadota</taxon>
        <taxon>Gammaproteobacteria</taxon>
        <taxon>Pseudomonadales</taxon>
        <taxon>Pseudomonadaceae</taxon>
        <taxon>Pseudomonas</taxon>
    </lineage>
</organism>
<name>A0A109LH65_PSEFL</name>
<evidence type="ECO:0000256" key="3">
    <source>
        <dbReference type="ARBA" id="ARBA00023163"/>
    </source>
</evidence>
<dbReference type="InterPro" id="IPR009057">
    <property type="entry name" value="Homeodomain-like_sf"/>
</dbReference>
<dbReference type="InterPro" id="IPR018060">
    <property type="entry name" value="HTH_AraC"/>
</dbReference>
<reference evidence="6 7" key="1">
    <citation type="submission" date="2015-05" db="EMBL/GenBank/DDBJ databases">
        <title>A genomic and transcriptomic approach to investigate the blue pigment phenotype in Pseudomonas fluorescens.</title>
        <authorList>
            <person name="Andreani N.A."/>
            <person name="Cardazzo B."/>
        </authorList>
    </citation>
    <scope>NUCLEOTIDE SEQUENCE [LARGE SCALE GENOMIC DNA]</scope>
    <source>
        <strain evidence="6 7">Ps_22</strain>
    </source>
</reference>
<dbReference type="Proteomes" id="UP000061348">
    <property type="component" value="Unassembled WGS sequence"/>
</dbReference>
<evidence type="ECO:0000256" key="2">
    <source>
        <dbReference type="ARBA" id="ARBA00023125"/>
    </source>
</evidence>
<keyword evidence="1" id="KW-0805">Transcription regulation</keyword>
<accession>A0A109LH65</accession>
<protein>
    <submittedName>
        <fullName evidence="6">Helix-turn-helix domain protein</fullName>
    </submittedName>
</protein>
<proteinExistence type="predicted"/>
<dbReference type="Pfam" id="PF00165">
    <property type="entry name" value="HTH_AraC"/>
    <property type="match status" value="1"/>
</dbReference>